<comment type="subcellular location">
    <subcellularLocation>
        <location evidence="1">Golgi apparatus membrane</location>
        <topology evidence="1">Peripheral membrane protein</topology>
    </subcellularLocation>
</comment>
<dbReference type="PANTHER" id="PTHR31658">
    <property type="entry name" value="CONSERVED OLIGOMERIC GOLGI COMPLEX SUBUNIT 1"/>
    <property type="match status" value="1"/>
</dbReference>
<evidence type="ECO:0000256" key="7">
    <source>
        <dbReference type="ARBA" id="ARBA00023136"/>
    </source>
</evidence>
<dbReference type="Proteomes" id="UP000179807">
    <property type="component" value="Unassembled WGS sequence"/>
</dbReference>
<keyword evidence="9" id="KW-1185">Reference proteome</keyword>
<comment type="caution">
    <text evidence="8">The sequence shown here is derived from an EMBL/GenBank/DDBJ whole genome shotgun (WGS) entry which is preliminary data.</text>
</comment>
<proteinExistence type="inferred from homology"/>
<dbReference type="RefSeq" id="XP_068369027.1">
    <property type="nucleotide sequence ID" value="XM_068497422.1"/>
</dbReference>
<dbReference type="GO" id="GO:0000139">
    <property type="term" value="C:Golgi membrane"/>
    <property type="evidence" value="ECO:0007669"/>
    <property type="project" value="UniProtKB-SubCell"/>
</dbReference>
<dbReference type="EMBL" id="MLAK01000176">
    <property type="protein sequence ID" value="OHT15891.1"/>
    <property type="molecule type" value="Genomic_DNA"/>
</dbReference>
<comment type="similarity">
    <text evidence="2">Belongs to the COG1 family.</text>
</comment>
<evidence type="ECO:0000256" key="6">
    <source>
        <dbReference type="ARBA" id="ARBA00023034"/>
    </source>
</evidence>
<evidence type="ECO:0000256" key="1">
    <source>
        <dbReference type="ARBA" id="ARBA00004395"/>
    </source>
</evidence>
<evidence type="ECO:0000256" key="3">
    <source>
        <dbReference type="ARBA" id="ARBA00020978"/>
    </source>
</evidence>
<protein>
    <recommendedName>
        <fullName evidence="3">Conserved oligomeric Golgi complex subunit 1</fullName>
    </recommendedName>
</protein>
<keyword evidence="7" id="KW-0472">Membrane</keyword>
<dbReference type="PANTHER" id="PTHR31658:SF0">
    <property type="entry name" value="CONSERVED OLIGOMERIC GOLGI COMPLEX SUBUNIT 1"/>
    <property type="match status" value="1"/>
</dbReference>
<gene>
    <name evidence="8" type="ORF">TRFO_13739</name>
</gene>
<organism evidence="8 9">
    <name type="scientific">Tritrichomonas foetus</name>
    <dbReference type="NCBI Taxonomy" id="1144522"/>
    <lineage>
        <taxon>Eukaryota</taxon>
        <taxon>Metamonada</taxon>
        <taxon>Parabasalia</taxon>
        <taxon>Tritrichomonadida</taxon>
        <taxon>Tritrichomonadidae</taxon>
        <taxon>Tritrichomonas</taxon>
    </lineage>
</organism>
<dbReference type="GO" id="GO:0006891">
    <property type="term" value="P:intra-Golgi vesicle-mediated transport"/>
    <property type="evidence" value="ECO:0007669"/>
    <property type="project" value="InterPro"/>
</dbReference>
<reference evidence="8" key="1">
    <citation type="submission" date="2016-10" db="EMBL/GenBank/DDBJ databases">
        <authorList>
            <person name="Benchimol M."/>
            <person name="Almeida L.G."/>
            <person name="Vasconcelos A.T."/>
            <person name="Perreira-Neves A."/>
            <person name="Rosa I.A."/>
            <person name="Tasca T."/>
            <person name="Bogo M.R."/>
            <person name="de Souza W."/>
        </authorList>
    </citation>
    <scope>NUCLEOTIDE SEQUENCE [LARGE SCALE GENOMIC DNA]</scope>
    <source>
        <strain evidence="8">K</strain>
    </source>
</reference>
<keyword evidence="6" id="KW-0333">Golgi apparatus</keyword>
<evidence type="ECO:0000313" key="8">
    <source>
        <dbReference type="EMBL" id="OHT15891.1"/>
    </source>
</evidence>
<sequence>MTEVLNISVTSDARDLFLEHDITTIKKIKSTALKEIEHKQNVLRQFIGDNYRPLLDTPPVLKEIQGIFETSQNALKQMDSFSRTITSASIQKSQATTPFAAVSQLYLESLNTLSSNEFSAALKSSLKAAEILNDYYSKNSENSLNLSLYSSLKFSIDALPSRIFASIQVFLTSHDSNLTSNSLIDCYEASMKLLTQFPNLKTLKSRTASQFIDNSLIKRVESLVYSASQIPDVCLLFMSLIEAVLTFLVQTKSPGLIFDHLLTTFRESFEKYLDHFSNFELREILRYAKTIEDANRNRCSAPQFVSAMSELSLSKIDFNVTFLEVFKNLAAQSIRLSVENLNLKDEINKILSDSSVEDFDAANFALNSPNNLSLCSLGVSPIITDFKKRLDAPILLIVSQLQSQITQIASNEMLQEPLKKVFLESSLILREAVQQKPLSVCLIINTLCSLSLVAQLSDSVAYLLTLQNDAAKEWARRISHESKTLLNELPKPGSAFNFLIFLERSIMKASGHVSHHPLDVNLRNEARRVVIEYFTEELKKMEFKSTDIEARKQTEAKAALYFQDYILIAQVLAITGNNELRALFIQKMSPVEFNDIENKANKKVDEILCQSGELLKLIGGGLQTRQPKSIDIDVNAALERFFPRMT</sequence>
<name>A0A1J4KXB4_9EUKA</name>
<accession>A0A1J4KXB4</accession>
<dbReference type="VEuPathDB" id="TrichDB:TRFO_13739"/>
<dbReference type="GO" id="GO:0017119">
    <property type="term" value="C:Golgi transport complex"/>
    <property type="evidence" value="ECO:0007669"/>
    <property type="project" value="InterPro"/>
</dbReference>
<keyword evidence="4" id="KW-0813">Transport</keyword>
<evidence type="ECO:0000313" key="9">
    <source>
        <dbReference type="Proteomes" id="UP000179807"/>
    </source>
</evidence>
<dbReference type="InterPro" id="IPR033370">
    <property type="entry name" value="COG1"/>
</dbReference>
<dbReference type="GeneID" id="94832126"/>
<evidence type="ECO:0000256" key="4">
    <source>
        <dbReference type="ARBA" id="ARBA00022448"/>
    </source>
</evidence>
<evidence type="ECO:0000256" key="2">
    <source>
        <dbReference type="ARBA" id="ARBA00006653"/>
    </source>
</evidence>
<dbReference type="AlphaFoldDB" id="A0A1J4KXB4"/>
<evidence type="ECO:0000256" key="5">
    <source>
        <dbReference type="ARBA" id="ARBA00022927"/>
    </source>
</evidence>
<dbReference type="Pfam" id="PF08700">
    <property type="entry name" value="VPS51_Exo84_N"/>
    <property type="match status" value="1"/>
</dbReference>
<dbReference type="GO" id="GO:0015031">
    <property type="term" value="P:protein transport"/>
    <property type="evidence" value="ECO:0007669"/>
    <property type="project" value="UniProtKB-KW"/>
</dbReference>
<keyword evidence="5" id="KW-0653">Protein transport</keyword>
<dbReference type="OrthoDB" id="46189at2759"/>